<protein>
    <recommendedName>
        <fullName evidence="5">Major facilitator superfamily (MFS) profile domain-containing protein</fullName>
    </recommendedName>
</protein>
<feature type="transmembrane region" description="Helical" evidence="4">
    <location>
        <begin position="394"/>
        <end position="416"/>
    </location>
</feature>
<dbReference type="GeneID" id="83208514"/>
<name>A0AAD7Y346_9FUNG</name>
<feature type="transmembrane region" description="Helical" evidence="4">
    <location>
        <begin position="135"/>
        <end position="154"/>
    </location>
</feature>
<feature type="transmembrane region" description="Helical" evidence="4">
    <location>
        <begin position="224"/>
        <end position="244"/>
    </location>
</feature>
<dbReference type="EMBL" id="JARTCD010000003">
    <property type="protein sequence ID" value="KAJ8662920.1"/>
    <property type="molecule type" value="Genomic_DNA"/>
</dbReference>
<comment type="caution">
    <text evidence="6">The sequence shown here is derived from an EMBL/GenBank/DDBJ whole genome shotgun (WGS) entry which is preliminary data.</text>
</comment>
<dbReference type="InterPro" id="IPR020846">
    <property type="entry name" value="MFS_dom"/>
</dbReference>
<feature type="domain" description="Major facilitator superfamily (MFS) profile" evidence="5">
    <location>
        <begin position="67"/>
        <end position="453"/>
    </location>
</feature>
<feature type="transmembrane region" description="Helical" evidence="4">
    <location>
        <begin position="361"/>
        <end position="387"/>
    </location>
</feature>
<comment type="similarity">
    <text evidence="2">Belongs to the major facilitator superfamily. Monocarboxylate porter (TC 2.A.1.13) family.</text>
</comment>
<evidence type="ECO:0000256" key="4">
    <source>
        <dbReference type="SAM" id="Phobius"/>
    </source>
</evidence>
<evidence type="ECO:0000259" key="5">
    <source>
        <dbReference type="PROSITE" id="PS50850"/>
    </source>
</evidence>
<dbReference type="InterPro" id="IPR050327">
    <property type="entry name" value="Proton-linked_MCT"/>
</dbReference>
<gene>
    <name evidence="6" type="ORF">O0I10_001096</name>
</gene>
<dbReference type="PANTHER" id="PTHR11360:SF315">
    <property type="entry name" value="TRANSPORTER MCH2-RELATED"/>
    <property type="match status" value="1"/>
</dbReference>
<keyword evidence="4" id="KW-0812">Transmembrane</keyword>
<proteinExistence type="inferred from homology"/>
<comment type="subcellular location">
    <subcellularLocation>
        <location evidence="1">Membrane</location>
        <topology evidence="1">Multi-pass membrane protein</topology>
    </subcellularLocation>
</comment>
<keyword evidence="7" id="KW-1185">Reference proteome</keyword>
<accession>A0AAD7Y346</accession>
<feature type="transmembrane region" description="Helical" evidence="4">
    <location>
        <begin position="64"/>
        <end position="86"/>
    </location>
</feature>
<dbReference type="RefSeq" id="XP_058347832.1">
    <property type="nucleotide sequence ID" value="XM_058481194.1"/>
</dbReference>
<feature type="transmembrane region" description="Helical" evidence="4">
    <location>
        <begin position="160"/>
        <end position="182"/>
    </location>
</feature>
<feature type="region of interest" description="Disordered" evidence="3">
    <location>
        <begin position="1"/>
        <end position="59"/>
    </location>
</feature>
<feature type="transmembrane region" description="Helical" evidence="4">
    <location>
        <begin position="428"/>
        <end position="448"/>
    </location>
</feature>
<feature type="compositionally biased region" description="Basic and acidic residues" evidence="3">
    <location>
        <begin position="27"/>
        <end position="47"/>
    </location>
</feature>
<feature type="transmembrane region" description="Helical" evidence="4">
    <location>
        <begin position="334"/>
        <end position="355"/>
    </location>
</feature>
<dbReference type="Gene3D" id="1.20.1250.20">
    <property type="entry name" value="MFS general substrate transporter like domains"/>
    <property type="match status" value="2"/>
</dbReference>
<dbReference type="PROSITE" id="PS50850">
    <property type="entry name" value="MFS"/>
    <property type="match status" value="1"/>
</dbReference>
<evidence type="ECO:0000313" key="6">
    <source>
        <dbReference type="EMBL" id="KAJ8662920.1"/>
    </source>
</evidence>
<dbReference type="PANTHER" id="PTHR11360">
    <property type="entry name" value="MONOCARBOXYLATE TRANSPORTER"/>
    <property type="match status" value="1"/>
</dbReference>
<feature type="compositionally biased region" description="Acidic residues" evidence="3">
    <location>
        <begin position="48"/>
        <end position="59"/>
    </location>
</feature>
<evidence type="ECO:0000256" key="1">
    <source>
        <dbReference type="ARBA" id="ARBA00004141"/>
    </source>
</evidence>
<dbReference type="SUPFAM" id="SSF103473">
    <property type="entry name" value="MFS general substrate transporter"/>
    <property type="match status" value="1"/>
</dbReference>
<feature type="compositionally biased region" description="Low complexity" evidence="3">
    <location>
        <begin position="8"/>
        <end position="26"/>
    </location>
</feature>
<feature type="transmembrane region" description="Helical" evidence="4">
    <location>
        <begin position="307"/>
        <end position="327"/>
    </location>
</feature>
<feature type="transmembrane region" description="Helical" evidence="4">
    <location>
        <begin position="194"/>
        <end position="212"/>
    </location>
</feature>
<dbReference type="InterPro" id="IPR011701">
    <property type="entry name" value="MFS"/>
</dbReference>
<dbReference type="Pfam" id="PF07690">
    <property type="entry name" value="MFS_1"/>
    <property type="match status" value="1"/>
</dbReference>
<dbReference type="AlphaFoldDB" id="A0AAD7Y346"/>
<evidence type="ECO:0000256" key="2">
    <source>
        <dbReference type="ARBA" id="ARBA00006727"/>
    </source>
</evidence>
<organism evidence="6 7">
    <name type="scientific">Lichtheimia ornata</name>
    <dbReference type="NCBI Taxonomy" id="688661"/>
    <lineage>
        <taxon>Eukaryota</taxon>
        <taxon>Fungi</taxon>
        <taxon>Fungi incertae sedis</taxon>
        <taxon>Mucoromycota</taxon>
        <taxon>Mucoromycotina</taxon>
        <taxon>Mucoromycetes</taxon>
        <taxon>Mucorales</taxon>
        <taxon>Lichtheimiaceae</taxon>
        <taxon>Lichtheimia</taxon>
    </lineage>
</organism>
<dbReference type="InterPro" id="IPR036259">
    <property type="entry name" value="MFS_trans_sf"/>
</dbReference>
<keyword evidence="4" id="KW-1133">Transmembrane helix</keyword>
<feature type="transmembrane region" description="Helical" evidence="4">
    <location>
        <begin position="106"/>
        <end position="123"/>
    </location>
</feature>
<evidence type="ECO:0000313" key="7">
    <source>
        <dbReference type="Proteomes" id="UP001234581"/>
    </source>
</evidence>
<keyword evidence="4" id="KW-0472">Membrane</keyword>
<dbReference type="Proteomes" id="UP001234581">
    <property type="component" value="Unassembled WGS sequence"/>
</dbReference>
<feature type="transmembrane region" description="Helical" evidence="4">
    <location>
        <begin position="265"/>
        <end position="287"/>
    </location>
</feature>
<evidence type="ECO:0000256" key="3">
    <source>
        <dbReference type="SAM" id="MobiDB-lite"/>
    </source>
</evidence>
<dbReference type="GO" id="GO:0016020">
    <property type="term" value="C:membrane"/>
    <property type="evidence" value="ECO:0007669"/>
    <property type="project" value="UniProtKB-SubCell"/>
</dbReference>
<reference evidence="6 7" key="1">
    <citation type="submission" date="2023-03" db="EMBL/GenBank/DDBJ databases">
        <title>Genome sequence of Lichtheimia ornata CBS 291.66.</title>
        <authorList>
            <person name="Mohabir J.T."/>
            <person name="Shea T.P."/>
            <person name="Kurbessoian T."/>
            <person name="Berby B."/>
            <person name="Fontaine J."/>
            <person name="Livny J."/>
            <person name="Gnirke A."/>
            <person name="Stajich J.E."/>
            <person name="Cuomo C.A."/>
        </authorList>
    </citation>
    <scope>NUCLEOTIDE SEQUENCE [LARGE SCALE GENOMIC DNA]</scope>
    <source>
        <strain evidence="6">CBS 291.66</strain>
    </source>
</reference>
<dbReference type="GO" id="GO:0022857">
    <property type="term" value="F:transmembrane transporter activity"/>
    <property type="evidence" value="ECO:0007669"/>
    <property type="project" value="InterPro"/>
</dbReference>
<sequence length="458" mass="49653">MSTHHETQQQQAQEPPSRTSSSSHASELSDDRTTQHNNDQEKGRLDNKEDDSDPNDDPPPDGGYGWFIVLATFLSLFAVFGTNISWGVMQDYFEQNTFGESARVDLSFVSTLMLIATTSGSLFSRIFEIVLGMRFAFLLGSLLYTCGLVAAGSATEIWHLYLALGLCNGLGDAIIYGIGMRVTPQWFTKKRSTAMAMAASATGLGGLVIPFIMTACNEKLGASWTFRIIGLGFLAFNLTACALMKERVPVQSKLTGVGDFFRPVLLKDVNFSLWVAAAVFQTFYLYIPPFFIPSYATYIGLTAPQGSALVSVLSATNFAGRIAAGILADRIGCLNANLIYALVTCVISLAVWTLAYDYGTLMAYAALFGFFGGSFYALCGPITVSVVGLKKYPYAFPLLMLTNIPALFGPPIVSAIENVSTAQPFLTYKLFTGLTAFACAVVTIILRLRLSRKLIAKV</sequence>